<dbReference type="OrthoDB" id="40134at2759"/>
<dbReference type="eggNOG" id="ENOG502QURM">
    <property type="taxonomic scope" value="Eukaryota"/>
</dbReference>
<dbReference type="VEuPathDB" id="FungiDB:YALI0_C12100g"/>
<dbReference type="GeneID" id="2910115"/>
<organism evidence="9 10">
    <name type="scientific">Yarrowia lipolytica</name>
    <name type="common">Candida lipolytica</name>
    <dbReference type="NCBI Taxonomy" id="4952"/>
    <lineage>
        <taxon>Eukaryota</taxon>
        <taxon>Fungi</taxon>
        <taxon>Dikarya</taxon>
        <taxon>Ascomycota</taxon>
        <taxon>Saccharomycotina</taxon>
        <taxon>Dipodascomycetes</taxon>
        <taxon>Dipodascales</taxon>
        <taxon>Dipodascales incertae sedis</taxon>
        <taxon>Yarrowia</taxon>
    </lineage>
</organism>
<feature type="transmembrane region" description="Helical" evidence="7">
    <location>
        <begin position="585"/>
        <end position="607"/>
    </location>
</feature>
<evidence type="ECO:0000313" key="9">
    <source>
        <dbReference type="EMBL" id="AOW02731.1"/>
    </source>
</evidence>
<dbReference type="RefSeq" id="XP_501747.2">
    <property type="nucleotide sequence ID" value="XM_501747.3"/>
</dbReference>
<evidence type="ECO:0000256" key="2">
    <source>
        <dbReference type="ARBA" id="ARBA00008066"/>
    </source>
</evidence>
<feature type="transmembrane region" description="Helical" evidence="7">
    <location>
        <begin position="521"/>
        <end position="543"/>
    </location>
</feature>
<feature type="transmembrane region" description="Helical" evidence="7">
    <location>
        <begin position="195"/>
        <end position="216"/>
    </location>
</feature>
<evidence type="ECO:0000256" key="6">
    <source>
        <dbReference type="SAM" id="MobiDB-lite"/>
    </source>
</evidence>
<evidence type="ECO:0000256" key="7">
    <source>
        <dbReference type="SAM" id="Phobius"/>
    </source>
</evidence>
<dbReference type="EMBL" id="CP017555">
    <property type="protein sequence ID" value="AOW02731.1"/>
    <property type="molecule type" value="Genomic_DNA"/>
</dbReference>
<dbReference type="InterPro" id="IPR013057">
    <property type="entry name" value="AA_transpt_TM"/>
</dbReference>
<proteinExistence type="inferred from homology"/>
<dbReference type="PANTHER" id="PTHR22950:SF461">
    <property type="entry name" value="AMINO ACID TRANSPORTER TRANSMEMBRANE DOMAIN-CONTAINING PROTEIN"/>
    <property type="match status" value="1"/>
</dbReference>
<name>A0A1D8NAS3_YARLL</name>
<feature type="transmembrane region" description="Helical" evidence="7">
    <location>
        <begin position="311"/>
        <end position="333"/>
    </location>
</feature>
<keyword evidence="4 7" id="KW-1133">Transmembrane helix</keyword>
<dbReference type="GO" id="GO:0016020">
    <property type="term" value="C:membrane"/>
    <property type="evidence" value="ECO:0007669"/>
    <property type="project" value="UniProtKB-SubCell"/>
</dbReference>
<keyword evidence="5 7" id="KW-0472">Membrane</keyword>
<keyword evidence="3 7" id="KW-0812">Transmembrane</keyword>
<feature type="transmembrane region" description="Helical" evidence="7">
    <location>
        <begin position="452"/>
        <end position="474"/>
    </location>
</feature>
<evidence type="ECO:0000313" key="10">
    <source>
        <dbReference type="Proteomes" id="UP000182444"/>
    </source>
</evidence>
<protein>
    <recommendedName>
        <fullName evidence="8">Amino acid transporter transmembrane domain-containing protein</fullName>
    </recommendedName>
</protein>
<evidence type="ECO:0000256" key="4">
    <source>
        <dbReference type="ARBA" id="ARBA00022989"/>
    </source>
</evidence>
<feature type="compositionally biased region" description="Basic and acidic residues" evidence="6">
    <location>
        <begin position="27"/>
        <end position="39"/>
    </location>
</feature>
<evidence type="ECO:0000256" key="5">
    <source>
        <dbReference type="ARBA" id="ARBA00023136"/>
    </source>
</evidence>
<dbReference type="Pfam" id="PF01490">
    <property type="entry name" value="Aa_trans"/>
    <property type="match status" value="1"/>
</dbReference>
<evidence type="ECO:0000256" key="3">
    <source>
        <dbReference type="ARBA" id="ARBA00022692"/>
    </source>
</evidence>
<accession>A0A1D8NAS3</accession>
<feature type="transmembrane region" description="Helical" evidence="7">
    <location>
        <begin position="402"/>
        <end position="423"/>
    </location>
</feature>
<gene>
    <name evidence="9" type="ORF">YALI1_C16961g</name>
</gene>
<dbReference type="Proteomes" id="UP000182444">
    <property type="component" value="Chromosome 1C"/>
</dbReference>
<feature type="compositionally biased region" description="Low complexity" evidence="6">
    <location>
        <begin position="14"/>
        <end position="25"/>
    </location>
</feature>
<dbReference type="GO" id="GO:0015179">
    <property type="term" value="F:L-amino acid transmembrane transporter activity"/>
    <property type="evidence" value="ECO:0007669"/>
    <property type="project" value="TreeGrafter"/>
</dbReference>
<evidence type="ECO:0000256" key="1">
    <source>
        <dbReference type="ARBA" id="ARBA00004141"/>
    </source>
</evidence>
<feature type="domain" description="Amino acid transporter transmembrane" evidence="8">
    <location>
        <begin position="165"/>
        <end position="558"/>
    </location>
</feature>
<feature type="transmembrane region" description="Helical" evidence="7">
    <location>
        <begin position="286"/>
        <end position="305"/>
    </location>
</feature>
<comment type="similarity">
    <text evidence="2">Belongs to the amino acid/polyamine transporter 2 family.</text>
</comment>
<feature type="transmembrane region" description="Helical" evidence="7">
    <location>
        <begin position="495"/>
        <end position="515"/>
    </location>
</feature>
<dbReference type="PANTHER" id="PTHR22950">
    <property type="entry name" value="AMINO ACID TRANSPORTER"/>
    <property type="match status" value="1"/>
</dbReference>
<comment type="subcellular location">
    <subcellularLocation>
        <location evidence="1">Membrane</location>
        <topology evidence="1">Multi-pass membrane protein</topology>
    </subcellularLocation>
</comment>
<feature type="region of interest" description="Disordered" evidence="6">
    <location>
        <begin position="1"/>
        <end position="39"/>
    </location>
</feature>
<sequence>MGVFSRFKKEKPEAGAADGSDPAPAYEGHEEHHHHDHPHLDAANEPIMIIEEADSDQLNYHAPREAYYYYAAIQRRREDTLPPDQITLIPGFARFFKKKEPEVVNSEPVIVSEQASEEAALEKQDYPDDYRGDHTHNHDHEKEGVLEGIPGAKEDMAVANKALKTASWMSVFYLITTDIMGPTGAPYSISTLGYFPGIFLFTVLAVTAAYTGWLIFKMYMKMDSPQYPMRTYGDMATRIYGPVFRLAVDLLQSIQLWCNVGVLVLSNGQALSQVAANHSEDGKSHVCFAALCIIFMGAGMLVGQIRSLKNFGFLANFAIWMNLAICFATMGLARQYGINVRGNELVYGSPLPPKKTSAVATDIPFQTQLQGLMNIVYSYGGAMMFVEFCAEMRRPRDFIKGMLTAQTVIYCCYMLFGVFVYAYQGQFVMNPANQGVPSETRYEKNWQDALNMIGVVSALIAAALYGNVGVKVVYRTVFQRVLRLPNITDSAGGRVLWTLAVFVYWAVAFVIASAIPQFSSLVSLVGAICILQFSYTLPPFLYAGLTLQEEASKEDHYDPSTNTVTRIDTWKNWSRWKRGLTGRPWWMLFNIIIFLMSLATAILGAYASVYNLVQAFDAPGGNTSSFTCKSPVAG</sequence>
<dbReference type="VEuPathDB" id="FungiDB:YALI1_C16961g"/>
<dbReference type="KEGG" id="yli:2910115"/>
<dbReference type="AlphaFoldDB" id="A0A1D8NAS3"/>
<feature type="transmembrane region" description="Helical" evidence="7">
    <location>
        <begin position="171"/>
        <end position="189"/>
    </location>
</feature>
<evidence type="ECO:0000259" key="8">
    <source>
        <dbReference type="Pfam" id="PF01490"/>
    </source>
</evidence>
<reference evidence="9 10" key="1">
    <citation type="journal article" date="2016" name="PLoS ONE">
        <title>Sequence Assembly of Yarrowia lipolytica Strain W29/CLIB89 Shows Transposable Element Diversity.</title>
        <authorList>
            <person name="Magnan C."/>
            <person name="Yu J."/>
            <person name="Chang I."/>
            <person name="Jahn E."/>
            <person name="Kanomata Y."/>
            <person name="Wu J."/>
            <person name="Zeller M."/>
            <person name="Oakes M."/>
            <person name="Baldi P."/>
            <person name="Sandmeyer S."/>
        </authorList>
    </citation>
    <scope>NUCLEOTIDE SEQUENCE [LARGE SCALE GENOMIC DNA]</scope>
    <source>
        <strain evidence="10">CLIB89(W29)</strain>
    </source>
</reference>